<feature type="signal peptide" evidence="2">
    <location>
        <begin position="1"/>
        <end position="23"/>
    </location>
</feature>
<dbReference type="Gene3D" id="3.40.30.10">
    <property type="entry name" value="Glutaredoxin"/>
    <property type="match status" value="1"/>
</dbReference>
<evidence type="ECO:0000256" key="2">
    <source>
        <dbReference type="SAM" id="SignalP"/>
    </source>
</evidence>
<dbReference type="GO" id="GO:0015036">
    <property type="term" value="F:disulfide oxidoreductase activity"/>
    <property type="evidence" value="ECO:0007669"/>
    <property type="project" value="UniProtKB-ARBA"/>
</dbReference>
<evidence type="ECO:0000313" key="4">
    <source>
        <dbReference type="EMBL" id="RUM97100.1"/>
    </source>
</evidence>
<dbReference type="SUPFAM" id="SSF52833">
    <property type="entry name" value="Thioredoxin-like"/>
    <property type="match status" value="1"/>
</dbReference>
<dbReference type="PANTHER" id="PTHR42852">
    <property type="entry name" value="THIOL:DISULFIDE INTERCHANGE PROTEIN DSBE"/>
    <property type="match status" value="1"/>
</dbReference>
<keyword evidence="1" id="KW-0676">Redox-active center</keyword>
<dbReference type="CDD" id="cd02966">
    <property type="entry name" value="TlpA_like_family"/>
    <property type="match status" value="1"/>
</dbReference>
<evidence type="ECO:0000313" key="5">
    <source>
        <dbReference type="Proteomes" id="UP000281647"/>
    </source>
</evidence>
<dbReference type="PROSITE" id="PS00194">
    <property type="entry name" value="THIOREDOXIN_1"/>
    <property type="match status" value="1"/>
</dbReference>
<dbReference type="Pfam" id="PF00578">
    <property type="entry name" value="AhpC-TSA"/>
    <property type="match status" value="1"/>
</dbReference>
<dbReference type="PROSITE" id="PS51352">
    <property type="entry name" value="THIOREDOXIN_2"/>
    <property type="match status" value="1"/>
</dbReference>
<keyword evidence="2" id="KW-0732">Signal</keyword>
<reference evidence="4 5" key="1">
    <citation type="submission" date="2018-11" db="EMBL/GenBank/DDBJ databases">
        <title>Pseudaminobacter arsenicus sp. nov., an arsenic-resistant bacterium isolated from arsenic-rich aquifers.</title>
        <authorList>
            <person name="Mu Y."/>
        </authorList>
    </citation>
    <scope>NUCLEOTIDE SEQUENCE [LARGE SCALE GENOMIC DNA]</scope>
    <source>
        <strain evidence="4 5">CB3</strain>
    </source>
</reference>
<dbReference type="AlphaFoldDB" id="A0A432V4Q9"/>
<dbReference type="GO" id="GO:0016209">
    <property type="term" value="F:antioxidant activity"/>
    <property type="evidence" value="ECO:0007669"/>
    <property type="project" value="InterPro"/>
</dbReference>
<keyword evidence="5" id="KW-1185">Reference proteome</keyword>
<gene>
    <name evidence="4" type="ORF">EET67_14640</name>
</gene>
<dbReference type="Proteomes" id="UP000281647">
    <property type="component" value="Unassembled WGS sequence"/>
</dbReference>
<dbReference type="InterPro" id="IPR036249">
    <property type="entry name" value="Thioredoxin-like_sf"/>
</dbReference>
<dbReference type="PANTHER" id="PTHR42852:SF17">
    <property type="entry name" value="THIOREDOXIN-LIKE PROTEIN HI_1115"/>
    <property type="match status" value="1"/>
</dbReference>
<feature type="domain" description="Thioredoxin" evidence="3">
    <location>
        <begin position="31"/>
        <end position="171"/>
    </location>
</feature>
<sequence>MVVCRHWLKPMAAALLLVSGATAAFSAELARWTGEPKPPLHLESLYHGRVSLDDHKGRAVLVHFFATWCEPCVEEMASLERLAVRRQGDELSILAIDVGEVDARVRNFFKRNPASFPVLLDRDRAVIKAWQVKALPSSFILDSNLVPVLFVERDVDWDDPSVNSALDELIKTLPRDDRRDVDKREADENDKPT</sequence>
<dbReference type="InterPro" id="IPR017937">
    <property type="entry name" value="Thioredoxin_CS"/>
</dbReference>
<name>A0A432V4Q9_9HYPH</name>
<dbReference type="InterPro" id="IPR013766">
    <property type="entry name" value="Thioredoxin_domain"/>
</dbReference>
<protein>
    <submittedName>
        <fullName evidence="4">TlpA family protein disulfide reductase</fullName>
    </submittedName>
</protein>
<accession>A0A432V4Q9</accession>
<evidence type="ECO:0000259" key="3">
    <source>
        <dbReference type="PROSITE" id="PS51352"/>
    </source>
</evidence>
<dbReference type="InterPro" id="IPR050553">
    <property type="entry name" value="Thioredoxin_ResA/DsbE_sf"/>
</dbReference>
<organism evidence="4 5">
    <name type="scientific">Borborobacter arsenicus</name>
    <dbReference type="NCBI Taxonomy" id="1851146"/>
    <lineage>
        <taxon>Bacteria</taxon>
        <taxon>Pseudomonadati</taxon>
        <taxon>Pseudomonadota</taxon>
        <taxon>Alphaproteobacteria</taxon>
        <taxon>Hyphomicrobiales</taxon>
        <taxon>Phyllobacteriaceae</taxon>
        <taxon>Borborobacter</taxon>
    </lineage>
</organism>
<feature type="chain" id="PRO_5019277740" evidence="2">
    <location>
        <begin position="24"/>
        <end position="193"/>
    </location>
</feature>
<comment type="caution">
    <text evidence="4">The sequence shown here is derived from an EMBL/GenBank/DDBJ whole genome shotgun (WGS) entry which is preliminary data.</text>
</comment>
<proteinExistence type="predicted"/>
<dbReference type="OrthoDB" id="9811352at2"/>
<dbReference type="EMBL" id="RKST01000014">
    <property type="protein sequence ID" value="RUM97100.1"/>
    <property type="molecule type" value="Genomic_DNA"/>
</dbReference>
<evidence type="ECO:0000256" key="1">
    <source>
        <dbReference type="ARBA" id="ARBA00023284"/>
    </source>
</evidence>
<dbReference type="InterPro" id="IPR000866">
    <property type="entry name" value="AhpC/TSA"/>
</dbReference>